<keyword evidence="2" id="KW-1185">Reference proteome</keyword>
<gene>
    <name evidence="1" type="ORF">HT585_20580</name>
</gene>
<protein>
    <submittedName>
        <fullName evidence="1">Uncharacterized protein</fullName>
    </submittedName>
</protein>
<organism evidence="1 2">
    <name type="scientific">Ensifer oleiphilus</name>
    <dbReference type="NCBI Taxonomy" id="2742698"/>
    <lineage>
        <taxon>Bacteria</taxon>
        <taxon>Pseudomonadati</taxon>
        <taxon>Pseudomonadota</taxon>
        <taxon>Alphaproteobacteria</taxon>
        <taxon>Hyphomicrobiales</taxon>
        <taxon>Rhizobiaceae</taxon>
        <taxon>Sinorhizobium/Ensifer group</taxon>
        <taxon>Ensifer</taxon>
    </lineage>
</organism>
<sequence length="97" mass="10961">MLRLDALERFTVNVFTNFTIHHHQPTGVFAGERRPAPMDLHALKFEKASDNWKLLSVDRVTAAEIQPDDARIFVARECDIDWVSAAVEASLNKEGGR</sequence>
<comment type="caution">
    <text evidence="1">The sequence shown here is derived from an EMBL/GenBank/DDBJ whole genome shotgun (WGS) entry which is preliminary data.</text>
</comment>
<evidence type="ECO:0000313" key="2">
    <source>
        <dbReference type="Proteomes" id="UP000520198"/>
    </source>
</evidence>
<dbReference type="AlphaFoldDB" id="A0A7Y6Q957"/>
<accession>A0A7Y6Q957</accession>
<reference evidence="1 2" key="1">
    <citation type="submission" date="2020-06" db="EMBL/GenBank/DDBJ databases">
        <authorList>
            <person name="Grouzdev D.S."/>
        </authorList>
    </citation>
    <scope>NUCLEOTIDE SEQUENCE [LARGE SCALE GENOMIC DNA]</scope>
    <source>
        <strain evidence="1 2">HO-A22</strain>
    </source>
</reference>
<proteinExistence type="predicted"/>
<evidence type="ECO:0000313" key="1">
    <source>
        <dbReference type="EMBL" id="NVD41276.1"/>
    </source>
</evidence>
<dbReference type="EMBL" id="JABWDU010000005">
    <property type="protein sequence ID" value="NVD41276.1"/>
    <property type="molecule type" value="Genomic_DNA"/>
</dbReference>
<dbReference type="RefSeq" id="WP_176354710.1">
    <property type="nucleotide sequence ID" value="NZ_JABWDU010000005.1"/>
</dbReference>
<dbReference type="Proteomes" id="UP000520198">
    <property type="component" value="Unassembled WGS sequence"/>
</dbReference>
<name>A0A7Y6Q957_9HYPH</name>